<organism evidence="2 3">
    <name type="scientific">Lentinula detonsa</name>
    <dbReference type="NCBI Taxonomy" id="2804962"/>
    <lineage>
        <taxon>Eukaryota</taxon>
        <taxon>Fungi</taxon>
        <taxon>Dikarya</taxon>
        <taxon>Basidiomycota</taxon>
        <taxon>Agaricomycotina</taxon>
        <taxon>Agaricomycetes</taxon>
        <taxon>Agaricomycetidae</taxon>
        <taxon>Agaricales</taxon>
        <taxon>Marasmiineae</taxon>
        <taxon>Omphalotaceae</taxon>
        <taxon>Lentinula</taxon>
    </lineage>
</organism>
<accession>A0A9W8PBX8</accession>
<gene>
    <name evidence="2" type="ORF">DFH05DRAFT_151983</name>
</gene>
<evidence type="ECO:0000313" key="2">
    <source>
        <dbReference type="EMBL" id="KAJ3751024.1"/>
    </source>
</evidence>
<evidence type="ECO:0008006" key="4">
    <source>
        <dbReference type="Google" id="ProtNLM"/>
    </source>
</evidence>
<feature type="compositionally biased region" description="Polar residues" evidence="1">
    <location>
        <begin position="262"/>
        <end position="272"/>
    </location>
</feature>
<dbReference type="SUPFAM" id="SSF56672">
    <property type="entry name" value="DNA/RNA polymerases"/>
    <property type="match status" value="1"/>
</dbReference>
<feature type="region of interest" description="Disordered" evidence="1">
    <location>
        <begin position="115"/>
        <end position="143"/>
    </location>
</feature>
<dbReference type="Proteomes" id="UP001142393">
    <property type="component" value="Unassembled WGS sequence"/>
</dbReference>
<sequence>MPKHNRPRSEWTRNSLLYRLQKAPNRKLCSMEGLSSRVSLTSMLQMESQPTLLSRLSEGTQSLPFTDSGSRISTSRTQYGHGSNQWIISPRGQQELPSRELSSLELRLSTDMAASTPTLERTNSGTASNTFMVPTTLGMDTKTPREAFNSATRAKTLPTGMSSDNRTRMGTLTLLERLGDNQFNQTEKREGEGERPAVVGAQLEGETGLGIAGRKKTVANLTGNQPEHPSESGQNNMAGHQYPTTTLYYRKDTWTSLQLVRSTPQTLTSPSRTSERVGRTQSSLVSYGKPYSRMNTLNSARSYPSSPHSTSLTCRVPQPTDSLKHSRTQPSLKQLRTKRLWTKSLGGRHGMPPQRPSPLLFRGGRRSLKNMSSIYEDSSTMSSLACTEMSSDMTRPYGNLLDPDAIFSTMSSTGANAAESDSDICSQVAQTTRRQGAWDQAEMNFGQKYVQKRSVEGLMRESARDVIGDMSAHPAEERIMAPASALRTEQGGFSELPAGQPTVNRFSLTKFSKTALGYGPLEEGGDGEDLEVEDEVSLEGDDRRSSWLPRYLRGWGFRAGETPEYSRTAWFTEIDSPLPRPPLREFEGIEWKTISKNPHLFRVGTPVDAEKLSSLLVNHPNQAFVQSVVTVLKEGLWPWANSKPDETYPETWDNAWAPLPSEKERNFINSQCELEVEAERHSPSFGPDLLPGMYSTPVIAVPKPRSEDLRLVANQSAGRYCQNSMVNRTQTRGARLDNLLVFIPQLLAFKKKNPNKKLVLWKSDVSSAFRLVPVHPLWQIKQVVTAGMPTKEEEKKGGWSPKNLRRYVDWRACFGNSGSVRVWASVIGLVVWFAIFELHVETLCCYVDDCYGVGDEEKL</sequence>
<name>A0A9W8PBX8_9AGAR</name>
<feature type="region of interest" description="Disordered" evidence="1">
    <location>
        <begin position="297"/>
        <end position="331"/>
    </location>
</feature>
<dbReference type="InterPro" id="IPR043502">
    <property type="entry name" value="DNA/RNA_pol_sf"/>
</dbReference>
<reference evidence="2 3" key="1">
    <citation type="journal article" date="2023" name="Proc. Natl. Acad. Sci. U.S.A.">
        <title>A global phylogenomic analysis of the shiitake genus Lentinula.</title>
        <authorList>
            <person name="Sierra-Patev S."/>
            <person name="Min B."/>
            <person name="Naranjo-Ortiz M."/>
            <person name="Looney B."/>
            <person name="Konkel Z."/>
            <person name="Slot J.C."/>
            <person name="Sakamoto Y."/>
            <person name="Steenwyk J.L."/>
            <person name="Rokas A."/>
            <person name="Carro J."/>
            <person name="Camarero S."/>
            <person name="Ferreira P."/>
            <person name="Molpeceres G."/>
            <person name="Ruiz-Duenas F.J."/>
            <person name="Serrano A."/>
            <person name="Henrissat B."/>
            <person name="Drula E."/>
            <person name="Hughes K.W."/>
            <person name="Mata J.L."/>
            <person name="Ishikawa N.K."/>
            <person name="Vargas-Isla R."/>
            <person name="Ushijima S."/>
            <person name="Smith C.A."/>
            <person name="Donoghue J."/>
            <person name="Ahrendt S."/>
            <person name="Andreopoulos W."/>
            <person name="He G."/>
            <person name="LaButti K."/>
            <person name="Lipzen A."/>
            <person name="Ng V."/>
            <person name="Riley R."/>
            <person name="Sandor L."/>
            <person name="Barry K."/>
            <person name="Martinez A.T."/>
            <person name="Xiao Y."/>
            <person name="Gibbons J.G."/>
            <person name="Terashima K."/>
            <person name="Grigoriev I.V."/>
            <person name="Hibbett D."/>
        </authorList>
    </citation>
    <scope>NUCLEOTIDE SEQUENCE [LARGE SCALE GENOMIC DNA]</scope>
    <source>
        <strain evidence="2 3">TFB7810</strain>
    </source>
</reference>
<keyword evidence="3" id="KW-1185">Reference proteome</keyword>
<feature type="compositionally biased region" description="Polar residues" evidence="1">
    <location>
        <begin position="297"/>
        <end position="313"/>
    </location>
</feature>
<protein>
    <recommendedName>
        <fullName evidence="4">Reverse transcriptase domain-containing protein</fullName>
    </recommendedName>
</protein>
<proteinExistence type="predicted"/>
<dbReference type="AlphaFoldDB" id="A0A9W8PBX8"/>
<dbReference type="EMBL" id="JANVFU010000001">
    <property type="protein sequence ID" value="KAJ3751024.1"/>
    <property type="molecule type" value="Genomic_DNA"/>
</dbReference>
<comment type="caution">
    <text evidence="2">The sequence shown here is derived from an EMBL/GenBank/DDBJ whole genome shotgun (WGS) entry which is preliminary data.</text>
</comment>
<evidence type="ECO:0000256" key="1">
    <source>
        <dbReference type="SAM" id="MobiDB-lite"/>
    </source>
</evidence>
<feature type="region of interest" description="Disordered" evidence="1">
    <location>
        <begin position="262"/>
        <end position="282"/>
    </location>
</feature>
<feature type="compositionally biased region" description="Polar residues" evidence="1">
    <location>
        <begin position="115"/>
        <end position="133"/>
    </location>
</feature>
<feature type="region of interest" description="Disordered" evidence="1">
    <location>
        <begin position="55"/>
        <end position="85"/>
    </location>
</feature>
<feature type="region of interest" description="Disordered" evidence="1">
    <location>
        <begin position="344"/>
        <end position="363"/>
    </location>
</feature>
<evidence type="ECO:0000313" key="3">
    <source>
        <dbReference type="Proteomes" id="UP001142393"/>
    </source>
</evidence>